<name>D6ZXC4_BIFLJ</name>
<dbReference type="Gene3D" id="3.30.110.70">
    <property type="entry name" value="Hypothetical protein apc22750. Chain B"/>
    <property type="match status" value="1"/>
</dbReference>
<dbReference type="InterPro" id="IPR002765">
    <property type="entry name" value="UPF0145_YbjQ-like"/>
</dbReference>
<dbReference type="HAMAP" id="MF_00338">
    <property type="entry name" value="UPF0145"/>
    <property type="match status" value="1"/>
</dbReference>
<dbReference type="SUPFAM" id="SSF117782">
    <property type="entry name" value="YbjQ-like"/>
    <property type="match status" value="1"/>
</dbReference>
<evidence type="ECO:0000256" key="2">
    <source>
        <dbReference type="HAMAP-Rule" id="MF_00338"/>
    </source>
</evidence>
<sequence>MILRSRSMNNQDTTLQDPQAIHDPRRFCNIDPDAFDYAIGRVENVGVDAADYCGEQEKQSVSEVRFGNGPTLGSDLSTQTSQRSLAMILVTTTPSVDGYTITNYQGIVFGEVVSGVNMFKDLGAGLRNMFGGRSQGYEEELMRARNEAIAEMQQRAEAMGAHAVVGVDIDYEVLGADNGMLMVTASGTAVQIARTA</sequence>
<dbReference type="PANTHER" id="PTHR34068">
    <property type="entry name" value="UPF0145 PROTEIN YBJQ"/>
    <property type="match status" value="1"/>
</dbReference>
<organism evidence="3 4">
    <name type="scientific">Bifidobacterium longum subsp. longum (strain JDM301)</name>
    <dbReference type="NCBI Taxonomy" id="759350"/>
    <lineage>
        <taxon>Bacteria</taxon>
        <taxon>Bacillati</taxon>
        <taxon>Actinomycetota</taxon>
        <taxon>Actinomycetes</taxon>
        <taxon>Bifidobacteriales</taxon>
        <taxon>Bifidobacteriaceae</taxon>
        <taxon>Bifidobacterium</taxon>
    </lineage>
</organism>
<dbReference type="Proteomes" id="UP000006740">
    <property type="component" value="Chromosome"/>
</dbReference>
<gene>
    <name evidence="3" type="ordered locus">BLJ_0073</name>
</gene>
<protein>
    <recommendedName>
        <fullName evidence="2">UPF0145 protein BLJ_0073</fullName>
    </recommendedName>
</protein>
<evidence type="ECO:0000313" key="4">
    <source>
        <dbReference type="Proteomes" id="UP000006740"/>
    </source>
</evidence>
<accession>D6ZXC4</accession>
<dbReference type="InterPro" id="IPR035439">
    <property type="entry name" value="UPF0145_dom_sf"/>
</dbReference>
<dbReference type="HOGENOM" id="CLU_1431997_0_0_11"/>
<dbReference type="Pfam" id="PF01906">
    <property type="entry name" value="YbjQ_1"/>
    <property type="match status" value="1"/>
</dbReference>
<dbReference type="KEGG" id="bll:BLJ_0073"/>
<dbReference type="PANTHER" id="PTHR34068:SF1">
    <property type="entry name" value="UPF0145 PROTEIN YBJQ"/>
    <property type="match status" value="1"/>
</dbReference>
<reference evidence="3 4" key="1">
    <citation type="journal article" date="2010" name="J. Bacteriol.">
        <title>Complete genome sequence of Bifidobacterium longum JDM301.</title>
        <authorList>
            <person name="Wei Y.X."/>
            <person name="Zhang Z.Y."/>
            <person name="Liu C."/>
            <person name="Zhu Y.Z."/>
            <person name="Zhu Y.Q."/>
            <person name="Zheng H."/>
            <person name="Zhao G.P."/>
            <person name="Wang S."/>
            <person name="Guo X.K."/>
        </authorList>
    </citation>
    <scope>NUCLEOTIDE SEQUENCE [LARGE SCALE GENOMIC DNA]</scope>
    <source>
        <strain evidence="3 4">JDM301</strain>
    </source>
</reference>
<evidence type="ECO:0000313" key="3">
    <source>
        <dbReference type="EMBL" id="ADG99569.1"/>
    </source>
</evidence>
<dbReference type="AlphaFoldDB" id="D6ZXC4"/>
<proteinExistence type="inferred from homology"/>
<dbReference type="EMBL" id="CP002010">
    <property type="protein sequence ID" value="ADG99569.1"/>
    <property type="molecule type" value="Genomic_DNA"/>
</dbReference>
<evidence type="ECO:0000256" key="1">
    <source>
        <dbReference type="ARBA" id="ARBA00010751"/>
    </source>
</evidence>
<comment type="similarity">
    <text evidence="1 2">Belongs to the UPF0145 family.</text>
</comment>
<dbReference type="NCBIfam" id="NF002224">
    <property type="entry name" value="PRK01119.1"/>
    <property type="match status" value="1"/>
</dbReference>